<comment type="caution">
    <text evidence="1">The sequence shown here is derived from an EMBL/GenBank/DDBJ whole genome shotgun (WGS) entry which is preliminary data.</text>
</comment>
<sequence>MSDTSSSEDETLLLLTLMKASKTKRKHWVHPINRKREEQGEFSNRFGELLEHEERFLIYFRMSINSFNELYSLIKHDIEKQDTNWRMAIPAKERLAVFVR</sequence>
<keyword evidence="2" id="KW-1185">Reference proteome</keyword>
<evidence type="ECO:0000313" key="2">
    <source>
        <dbReference type="Proteomes" id="UP001566132"/>
    </source>
</evidence>
<evidence type="ECO:0000313" key="1">
    <source>
        <dbReference type="EMBL" id="KAL1502742.1"/>
    </source>
</evidence>
<protein>
    <recommendedName>
        <fullName evidence="3">Protein ALP1-like</fullName>
    </recommendedName>
</protein>
<dbReference type="Proteomes" id="UP001566132">
    <property type="component" value="Unassembled WGS sequence"/>
</dbReference>
<dbReference type="AlphaFoldDB" id="A0ABD1EVA8"/>
<name>A0ABD1EVA8_HYPHA</name>
<dbReference type="EMBL" id="JBDJPC010000005">
    <property type="protein sequence ID" value="KAL1502742.1"/>
    <property type="molecule type" value="Genomic_DNA"/>
</dbReference>
<accession>A0ABD1EVA8</accession>
<organism evidence="1 2">
    <name type="scientific">Hypothenemus hampei</name>
    <name type="common">Coffee berry borer</name>
    <dbReference type="NCBI Taxonomy" id="57062"/>
    <lineage>
        <taxon>Eukaryota</taxon>
        <taxon>Metazoa</taxon>
        <taxon>Ecdysozoa</taxon>
        <taxon>Arthropoda</taxon>
        <taxon>Hexapoda</taxon>
        <taxon>Insecta</taxon>
        <taxon>Pterygota</taxon>
        <taxon>Neoptera</taxon>
        <taxon>Endopterygota</taxon>
        <taxon>Coleoptera</taxon>
        <taxon>Polyphaga</taxon>
        <taxon>Cucujiformia</taxon>
        <taxon>Curculionidae</taxon>
        <taxon>Scolytinae</taxon>
        <taxon>Hypothenemus</taxon>
    </lineage>
</organism>
<proteinExistence type="predicted"/>
<evidence type="ECO:0008006" key="3">
    <source>
        <dbReference type="Google" id="ProtNLM"/>
    </source>
</evidence>
<gene>
    <name evidence="1" type="ORF">ABEB36_007844</name>
</gene>
<reference evidence="1 2" key="1">
    <citation type="submission" date="2024-05" db="EMBL/GenBank/DDBJ databases">
        <title>Genetic variation in Jamaican populations of the coffee berry borer (Hypothenemus hampei).</title>
        <authorList>
            <person name="Errbii M."/>
            <person name="Myrie A."/>
        </authorList>
    </citation>
    <scope>NUCLEOTIDE SEQUENCE [LARGE SCALE GENOMIC DNA]</scope>
    <source>
        <strain evidence="1">JA-Hopewell-2020-01-JO</strain>
        <tissue evidence="1">Whole body</tissue>
    </source>
</reference>